<organism evidence="1 3">
    <name type="scientific">Hymenolepis diminuta</name>
    <name type="common">Rat tapeworm</name>
    <dbReference type="NCBI Taxonomy" id="6216"/>
    <lineage>
        <taxon>Eukaryota</taxon>
        <taxon>Metazoa</taxon>
        <taxon>Spiralia</taxon>
        <taxon>Lophotrochozoa</taxon>
        <taxon>Platyhelminthes</taxon>
        <taxon>Cestoda</taxon>
        <taxon>Eucestoda</taxon>
        <taxon>Cyclophyllidea</taxon>
        <taxon>Hymenolepididae</taxon>
        <taxon>Hymenolepis</taxon>
    </lineage>
</organism>
<protein>
    <submittedName>
        <fullName evidence="1">Uncharacterized protein</fullName>
    </submittedName>
</protein>
<dbReference type="EMBL" id="CABIJS010000017">
    <property type="protein sequence ID" value="VUZ39500.1"/>
    <property type="molecule type" value="Genomic_DNA"/>
</dbReference>
<dbReference type="AlphaFoldDB" id="A0A564XWY9"/>
<evidence type="ECO:0000313" key="3">
    <source>
        <dbReference type="Proteomes" id="UP000321570"/>
    </source>
</evidence>
<evidence type="ECO:0000313" key="2">
    <source>
        <dbReference type="EMBL" id="VUZ55647.1"/>
    </source>
</evidence>
<keyword evidence="3" id="KW-1185">Reference proteome</keyword>
<dbReference type="EMBL" id="CABIJS010000696">
    <property type="protein sequence ID" value="VUZ55647.1"/>
    <property type="molecule type" value="Genomic_DNA"/>
</dbReference>
<accession>A0A564XWY9</accession>
<name>A0A564XWY9_HYMDI</name>
<dbReference type="Proteomes" id="UP000321570">
    <property type="component" value="Unassembled WGS sequence"/>
</dbReference>
<evidence type="ECO:0000313" key="1">
    <source>
        <dbReference type="EMBL" id="VUZ39500.1"/>
    </source>
</evidence>
<proteinExistence type="predicted"/>
<reference evidence="1 3" key="1">
    <citation type="submission" date="2019-07" db="EMBL/GenBank/DDBJ databases">
        <authorList>
            <person name="Jastrzebski P J."/>
            <person name="Paukszto L."/>
            <person name="Jastrzebski P J."/>
        </authorList>
    </citation>
    <scope>NUCLEOTIDE SEQUENCE [LARGE SCALE GENOMIC DNA]</scope>
    <source>
        <strain evidence="1 3">WMS-il1</strain>
    </source>
</reference>
<gene>
    <name evidence="2" type="ORF">WMSIL1_LOCUS13451</name>
    <name evidence="1" type="ORF">WMSIL1_LOCUS791</name>
</gene>
<sequence>MTPIRFSRILTQLTQITLSFPTQEQHKLVSYLLLRLLLISTFPQQAPLFSLCHSFQTRCGSLENTFWLNQLLVLCLTIHFRYYSNSYELVTIIAVVIC</sequence>